<name>A0ABU7BAF1_9TELE</name>
<evidence type="ECO:0000313" key="4">
    <source>
        <dbReference type="EMBL" id="MED6247462.1"/>
    </source>
</evidence>
<organism evidence="4 5">
    <name type="scientific">Ataeniobius toweri</name>
    <dbReference type="NCBI Taxonomy" id="208326"/>
    <lineage>
        <taxon>Eukaryota</taxon>
        <taxon>Metazoa</taxon>
        <taxon>Chordata</taxon>
        <taxon>Craniata</taxon>
        <taxon>Vertebrata</taxon>
        <taxon>Euteleostomi</taxon>
        <taxon>Actinopterygii</taxon>
        <taxon>Neopterygii</taxon>
        <taxon>Teleostei</taxon>
        <taxon>Neoteleostei</taxon>
        <taxon>Acanthomorphata</taxon>
        <taxon>Ovalentaria</taxon>
        <taxon>Atherinomorphae</taxon>
        <taxon>Cyprinodontiformes</taxon>
        <taxon>Goodeidae</taxon>
        <taxon>Ataeniobius</taxon>
    </lineage>
</organism>
<dbReference type="InterPro" id="IPR000980">
    <property type="entry name" value="SH2"/>
</dbReference>
<dbReference type="SUPFAM" id="SSF55550">
    <property type="entry name" value="SH2 domain"/>
    <property type="match status" value="1"/>
</dbReference>
<feature type="domain" description="SH2" evidence="3">
    <location>
        <begin position="39"/>
        <end position="161"/>
    </location>
</feature>
<reference evidence="4 5" key="1">
    <citation type="submission" date="2021-07" db="EMBL/GenBank/DDBJ databases">
        <authorList>
            <person name="Palmer J.M."/>
        </authorList>
    </citation>
    <scope>NUCLEOTIDE SEQUENCE [LARGE SCALE GENOMIC DNA]</scope>
    <source>
        <strain evidence="4 5">AT_MEX2019</strain>
        <tissue evidence="4">Muscle</tissue>
    </source>
</reference>
<dbReference type="InterPro" id="IPR036860">
    <property type="entry name" value="SH2_dom_sf"/>
</dbReference>
<evidence type="ECO:0000256" key="1">
    <source>
        <dbReference type="ARBA" id="ARBA00022999"/>
    </source>
</evidence>
<dbReference type="Pfam" id="PF00017">
    <property type="entry name" value="SH2"/>
    <property type="match status" value="1"/>
</dbReference>
<evidence type="ECO:0000313" key="5">
    <source>
        <dbReference type="Proteomes" id="UP001345963"/>
    </source>
</evidence>
<dbReference type="InterPro" id="IPR001217">
    <property type="entry name" value="STAT"/>
</dbReference>
<dbReference type="EMBL" id="JAHUTI010049304">
    <property type="protein sequence ID" value="MED6247462.1"/>
    <property type="molecule type" value="Genomic_DNA"/>
</dbReference>
<protein>
    <recommendedName>
        <fullName evidence="3">SH2 domain-containing protein</fullName>
    </recommendedName>
</protein>
<gene>
    <name evidence="4" type="ORF">ATANTOWER_002930</name>
</gene>
<dbReference type="PANTHER" id="PTHR11801">
    <property type="entry name" value="SIGNAL TRANSDUCER AND ACTIVATOR OF TRANSCRIPTION"/>
    <property type="match status" value="1"/>
</dbReference>
<dbReference type="Gene3D" id="1.10.238.10">
    <property type="entry name" value="EF-hand"/>
    <property type="match status" value="1"/>
</dbReference>
<dbReference type="Gene3D" id="3.30.505.10">
    <property type="entry name" value="SH2 domain"/>
    <property type="match status" value="1"/>
</dbReference>
<dbReference type="PROSITE" id="PS50001">
    <property type="entry name" value="SH2"/>
    <property type="match status" value="1"/>
</dbReference>
<accession>A0ABU7BAF1</accession>
<comment type="caution">
    <text evidence="4">The sequence shown here is derived from an EMBL/GenBank/DDBJ whole genome shotgun (WGS) entry which is preliminary data.</text>
</comment>
<evidence type="ECO:0000256" key="2">
    <source>
        <dbReference type="PROSITE-ProRule" id="PRU00191"/>
    </source>
</evidence>
<keyword evidence="1 2" id="KW-0727">SH2 domain</keyword>
<keyword evidence="5" id="KW-1185">Reference proteome</keyword>
<proteinExistence type="predicted"/>
<sequence>MTDDPEGLLHWNKFSKDDSVWIWIDGILDLIKKHLSDLWQHGYIMGFVSKQRTSSLLQNKPTGTFLIRFSESIRDGAITFSWVDHSTGEKHVHAVEPYTKKELSVLSLPDAINHYTLSTQGRSSNPLVYLYPDIPKDSAFGRYYTVPGPSSTNKNIKDYVQRRLAVVSINPTPPPSPPRDVPPMDIETMDLNTDFFQRLEEIWSDLLELPEWSNIQPFPQESLNYPVSPLQNEMDH</sequence>
<evidence type="ECO:0000259" key="3">
    <source>
        <dbReference type="PROSITE" id="PS50001"/>
    </source>
</evidence>
<dbReference type="Proteomes" id="UP001345963">
    <property type="component" value="Unassembled WGS sequence"/>
</dbReference>